<accession>A0AAV2BDV1</accession>
<dbReference type="Gene3D" id="3.30.1540.10">
    <property type="entry name" value="formyl-coa transferase, domain 3"/>
    <property type="match status" value="1"/>
</dbReference>
<dbReference type="Proteomes" id="UP001497382">
    <property type="component" value="Unassembled WGS sequence"/>
</dbReference>
<keyword evidence="3" id="KW-1185">Reference proteome</keyword>
<dbReference type="SUPFAM" id="SSF89796">
    <property type="entry name" value="CoA-transferase family III (CaiB/BaiF)"/>
    <property type="match status" value="1"/>
</dbReference>
<evidence type="ECO:0000313" key="3">
    <source>
        <dbReference type="Proteomes" id="UP001497382"/>
    </source>
</evidence>
<sequence length="379" mass="41512">MALRGLKVIEFAGLAPAPLCGMILRDHGASVIRVDKPYTMGELDTLARGKQSMVVDFKKPASTSILSRLCSKADVLIDPFRPGVMEKFSLGPLELCKLNPKLIYARLTGFGQDGPFSKMAGHDINYIAISGVLSALGGKKPQQPINLMGDFAGGGLICALGICLALLDRHQSGKGQVIDANMVEGSAYVSSWLWTSRSKTYPFPLWSRPRGENILDGGAHFYQTYKTKDDKFIAVGALEFPFYHAFIKGLGLDPDDLPQESFDPEVREKCAKVFLTKTQAEWCKIFDLTDACVTPVVPLEEAHNHPHNAHNQSFMNQDGTMVPIPAPRLSRTSAEPGLISPIPGQHTREILLETGFSEDEIESFIENRTVFCTAVKSSL</sequence>
<protein>
    <recommendedName>
        <fullName evidence="4">Alpha-methylacyl-CoA racemase</fullName>
    </recommendedName>
</protein>
<evidence type="ECO:0000313" key="2">
    <source>
        <dbReference type="EMBL" id="CAL1293629.1"/>
    </source>
</evidence>
<dbReference type="InterPro" id="IPR044855">
    <property type="entry name" value="CoA-Trfase_III_dom3_sf"/>
</dbReference>
<dbReference type="Pfam" id="PF02515">
    <property type="entry name" value="CoA_transf_3"/>
    <property type="match status" value="1"/>
</dbReference>
<evidence type="ECO:0008006" key="4">
    <source>
        <dbReference type="Google" id="ProtNLM"/>
    </source>
</evidence>
<dbReference type="PANTHER" id="PTHR48228:SF5">
    <property type="entry name" value="ALPHA-METHYLACYL-COA RACEMASE"/>
    <property type="match status" value="1"/>
</dbReference>
<dbReference type="PANTHER" id="PTHR48228">
    <property type="entry name" value="SUCCINYL-COA--D-CITRAMALATE COA-TRANSFERASE"/>
    <property type="match status" value="1"/>
</dbReference>
<evidence type="ECO:0000256" key="1">
    <source>
        <dbReference type="ARBA" id="ARBA00008383"/>
    </source>
</evidence>
<dbReference type="AlphaFoldDB" id="A0AAV2BDV1"/>
<comment type="similarity">
    <text evidence="1">Belongs to the CoA-transferase III family.</text>
</comment>
<dbReference type="InterPro" id="IPR050509">
    <property type="entry name" value="CoA-transferase_III"/>
</dbReference>
<comment type="caution">
    <text evidence="2">The sequence shown here is derived from an EMBL/GenBank/DDBJ whole genome shotgun (WGS) entry which is preliminary data.</text>
</comment>
<dbReference type="GO" id="GO:0003824">
    <property type="term" value="F:catalytic activity"/>
    <property type="evidence" value="ECO:0007669"/>
    <property type="project" value="InterPro"/>
</dbReference>
<proteinExistence type="inferred from homology"/>
<organism evidence="2 3">
    <name type="scientific">Larinioides sclopetarius</name>
    <dbReference type="NCBI Taxonomy" id="280406"/>
    <lineage>
        <taxon>Eukaryota</taxon>
        <taxon>Metazoa</taxon>
        <taxon>Ecdysozoa</taxon>
        <taxon>Arthropoda</taxon>
        <taxon>Chelicerata</taxon>
        <taxon>Arachnida</taxon>
        <taxon>Araneae</taxon>
        <taxon>Araneomorphae</taxon>
        <taxon>Entelegynae</taxon>
        <taxon>Araneoidea</taxon>
        <taxon>Araneidae</taxon>
        <taxon>Larinioides</taxon>
    </lineage>
</organism>
<reference evidence="2 3" key="1">
    <citation type="submission" date="2024-04" db="EMBL/GenBank/DDBJ databases">
        <authorList>
            <person name="Rising A."/>
            <person name="Reimegard J."/>
            <person name="Sonavane S."/>
            <person name="Akerstrom W."/>
            <person name="Nylinder S."/>
            <person name="Hedman E."/>
            <person name="Kallberg Y."/>
        </authorList>
    </citation>
    <scope>NUCLEOTIDE SEQUENCE [LARGE SCALE GENOMIC DNA]</scope>
</reference>
<dbReference type="Gene3D" id="3.40.50.10540">
    <property type="entry name" value="Crotonobetainyl-coa:carnitine coa-transferase, domain 1"/>
    <property type="match status" value="1"/>
</dbReference>
<dbReference type="InterPro" id="IPR023606">
    <property type="entry name" value="CoA-Trfase_III_dom_1_sf"/>
</dbReference>
<dbReference type="EMBL" id="CAXIEN010000331">
    <property type="protein sequence ID" value="CAL1293629.1"/>
    <property type="molecule type" value="Genomic_DNA"/>
</dbReference>
<name>A0AAV2BDV1_9ARAC</name>
<dbReference type="InterPro" id="IPR003673">
    <property type="entry name" value="CoA-Trfase_fam_III"/>
</dbReference>
<gene>
    <name evidence="2" type="ORF">LARSCL_LOCUS18306</name>
</gene>